<dbReference type="Proteomes" id="UP000030848">
    <property type="component" value="Unassembled WGS sequence"/>
</dbReference>
<evidence type="ECO:0000313" key="2">
    <source>
        <dbReference type="EMBL" id="KHF43265.1"/>
    </source>
</evidence>
<comment type="caution">
    <text evidence="2">The sequence shown here is derived from an EMBL/GenBank/DDBJ whole genome shotgun (WGS) entry which is preliminary data.</text>
</comment>
<dbReference type="RefSeq" id="WP_037312298.1">
    <property type="nucleotide sequence ID" value="NZ_FOWS01000001.1"/>
</dbReference>
<dbReference type="AlphaFoldDB" id="A0A837D7S1"/>
<dbReference type="OrthoDB" id="3078806at2"/>
<gene>
    <name evidence="2" type="ORF">MINT15_34670</name>
</gene>
<dbReference type="Pfam" id="PF19878">
    <property type="entry name" value="DUF6351"/>
    <property type="match status" value="1"/>
</dbReference>
<sequence>MRRRSRGRARRFGITALVAVPLSTLIVALSSVESAAVRGELTIRVLSGRPDMVTAGDALLRVDVSKGVPLPSVTVWLNGKDVTDAFAVDDSTRTLTGYVTGFRNGRNRVVATTSKQEDVQATLSVVNYPVEGPVFSGPHQKPFLCETTKFRLPVLGETLGKPLDENCSVKTRVDYFYRTTGDTFVPWPNNATDYPKDLAETTTSLGRRVPYIVRMETGTINRGIYQMTVLHDPLQEPEPSPATPPSAWNGRTFYTLGGGCVNGWYRQGSSTGGVTDTFLLGRGYGVMSSSLNVYGANCADVTAAETAMMVKERFIERYGPIKHTIGFGCSGGAYQAHQIVDNYPGIFDGIIVGCSFPEMTFGTVNFITDAWLLHEYFTETEIPWTKEQKRAVTGFLRYETASNVAVGARRIDPTAYCDMVPASQRYHPNTNPEGVRCGVYDHAVNVFGRDPDTGFARRPLDNVGVQYGLAALNDGTITVEQFLDLNARIGGFDHDANIVAERTVGDPVAIRLGYRTGRLTHGGGGLATVPIIDYRAYQDDSPNGDIHVRYHTLSMRERLREANGSAANHVSLLEDDRYGGFSTRSPLLRNAIVQMDRWLTTVAARGSAPFTVGDIAKAKPAELQEGCNSRDENPVFVAQPLDRDPRSECEKWYPSASFPREVAGEGIAADIVKCRLKPVDPADYDVPLNKKQWQRLLTVFPDGVCDYSRPGVEQQPPMGTWLRYPVAGAPAF</sequence>
<proteinExistence type="predicted"/>
<dbReference type="InterPro" id="IPR029058">
    <property type="entry name" value="AB_hydrolase_fold"/>
</dbReference>
<evidence type="ECO:0000259" key="1">
    <source>
        <dbReference type="Pfam" id="PF19878"/>
    </source>
</evidence>
<protein>
    <recommendedName>
        <fullName evidence="1">DUF6351 domain-containing protein</fullName>
    </recommendedName>
</protein>
<dbReference type="InterPro" id="IPR045556">
    <property type="entry name" value="DUF6351"/>
</dbReference>
<feature type="domain" description="DUF6351" evidence="1">
    <location>
        <begin position="43"/>
        <end position="716"/>
    </location>
</feature>
<evidence type="ECO:0000313" key="3">
    <source>
        <dbReference type="Proteomes" id="UP000030848"/>
    </source>
</evidence>
<organism evidence="2 3">
    <name type="scientific">Saccharomonospora viridis</name>
    <dbReference type="NCBI Taxonomy" id="1852"/>
    <lineage>
        <taxon>Bacteria</taxon>
        <taxon>Bacillati</taxon>
        <taxon>Actinomycetota</taxon>
        <taxon>Actinomycetes</taxon>
        <taxon>Pseudonocardiales</taxon>
        <taxon>Pseudonocardiaceae</taxon>
        <taxon>Saccharomonospora</taxon>
    </lineage>
</organism>
<reference evidence="2 3" key="1">
    <citation type="submission" date="2014-10" db="EMBL/GenBank/DDBJ databases">
        <title>Genome sequence of Micropolyspora internatus JCM3315.</title>
        <authorList>
            <person name="Shin S.-K."/>
            <person name="Yi H."/>
        </authorList>
    </citation>
    <scope>NUCLEOTIDE SEQUENCE [LARGE SCALE GENOMIC DNA]</scope>
    <source>
        <strain evidence="2 3">JCM 3315</strain>
    </source>
</reference>
<dbReference type="EMBL" id="JRZE01000006">
    <property type="protein sequence ID" value="KHF43265.1"/>
    <property type="molecule type" value="Genomic_DNA"/>
</dbReference>
<accession>A0A837D7S1</accession>
<dbReference type="SUPFAM" id="SSF53474">
    <property type="entry name" value="alpha/beta-Hydrolases"/>
    <property type="match status" value="1"/>
</dbReference>
<name>A0A837D7S1_9PSEU</name>